<organism evidence="2 4">
    <name type="scientific">Catenibacterium mitsuokai</name>
    <dbReference type="NCBI Taxonomy" id="100886"/>
    <lineage>
        <taxon>Bacteria</taxon>
        <taxon>Bacillati</taxon>
        <taxon>Bacillota</taxon>
        <taxon>Erysipelotrichia</taxon>
        <taxon>Erysipelotrichales</taxon>
        <taxon>Coprobacillaceae</taxon>
        <taxon>Catenibacterium</taxon>
    </lineage>
</organism>
<accession>A0AAW4MRF7</accession>
<feature type="domain" description="BIG2" evidence="1">
    <location>
        <begin position="251"/>
        <end position="322"/>
    </location>
</feature>
<comment type="caution">
    <text evidence="2">The sequence shown here is derived from an EMBL/GenBank/DDBJ whole genome shotgun (WGS) entry which is preliminary data.</text>
</comment>
<dbReference type="PANTHER" id="PTHR23019:SF0">
    <property type="entry name" value="NUCLEAR PORE MEMBRANE GLYCOPROTEIN 210"/>
    <property type="match status" value="1"/>
</dbReference>
<protein>
    <submittedName>
        <fullName evidence="2">Ig-like domain-containing protein</fullName>
    </submittedName>
</protein>
<feature type="domain" description="BIG2" evidence="1">
    <location>
        <begin position="401"/>
        <end position="476"/>
    </location>
</feature>
<evidence type="ECO:0000313" key="5">
    <source>
        <dbReference type="Proteomes" id="UP001197492"/>
    </source>
</evidence>
<dbReference type="RefSeq" id="WP_217747161.1">
    <property type="nucleotide sequence ID" value="NZ_JAHOEB010000010.1"/>
</dbReference>
<sequence>MKKVIGILAAALILSGCGSSSDNHEIKKTSFMKEGKNSLYALYNTKGQRYTKDMYKTYTPFEGGYLVTNESDQTGYISNTGKTIIKPGRYTSLKTQGNMLVGESQPQTGLYLSASSLNMTENTLTQVFANDAVVWSTNDNDVIDINQEGYVYAKHAGTATLTATKDNASVTCVIKVEALHPYLSQESLDVYTSEPATLTVNDFGARTIEWKSKDPKIATVDNGVIQGLKPGKTTIIAKVGDDTLKCKIKVKRKTLKISQNEATLYTGEEGQYGIENAYPDIKWETSNANVVTVADGHIWAINPGKATIKATSNGQTVKSKVTVKKRTQRLDQTKVTLLTEQKVVLNVLDKKNPEEVVQWSSNKKKIASVNEFGEVTGLKKGKAVITAKVGKKKYKAAITVKKRQIKINPSKTTIEKDQHIFLQVLNKKDEDQAVWTTSNDQVVIVAPDTGEIAGVKPGKATITVQAGNQKAKAKITVKAKPLSLSETKIEMDEESDYGLSINNYENQKVKWTTSDKTIATVDNGTIHANKAGKVTITATIDKKDYTCDVTVHKLIKVIDQKKMTVIKGGQGQLSVTNVNPEEVKWDSSDLNIATVENGAVYGIRTGKATITATVGKKKHTSEVTVIRNPETETKTRAADISLGGVEVLNTKGKVLYKSSTKSGLLKTDLPVIVKGKTYKVVNNGKTLYAGKKKVYYASSIDDASIVGFEDSINVYLKNGKKSSIKEVGNYSILASRKNQAILYDADNQNTLAVIGTKIYSNDYALTGAEITNKNNIVLTADDTVSLYRKGEIVPTNSNFKDNTHFISRNKKIAYGPHTVYNGKKTSELKNVQVYPYAHELTVSRYPGFVKGKGYAYYDFNGKKVSPYYQEANQYDENKCAIVQLKNGKYELINAEGENVLKSSYPRLEFIGNSYYAAYNKNGQFKVYDCNGKEALSDVYTKIPEKAAIVFDGHPYLALEKNGRSYIYDVDNDMKEIYSIEKEIVLHDEGYFTIGDQYYTLTGLKIK</sequence>
<evidence type="ECO:0000313" key="2">
    <source>
        <dbReference type="EMBL" id="MBV3382142.1"/>
    </source>
</evidence>
<dbReference type="EMBL" id="JAHOEL010000009">
    <property type="protein sequence ID" value="MBV3392125.1"/>
    <property type="molecule type" value="Genomic_DNA"/>
</dbReference>
<feature type="domain" description="BIG2" evidence="1">
    <location>
        <begin position="177"/>
        <end position="249"/>
    </location>
</feature>
<name>A0AAW4MRF7_9FIRM</name>
<feature type="domain" description="BIG2" evidence="1">
    <location>
        <begin position="478"/>
        <end position="550"/>
    </location>
</feature>
<dbReference type="Proteomes" id="UP001196408">
    <property type="component" value="Unassembled WGS sequence"/>
</dbReference>
<feature type="domain" description="BIG2" evidence="1">
    <location>
        <begin position="324"/>
        <end position="399"/>
    </location>
</feature>
<evidence type="ECO:0000313" key="4">
    <source>
        <dbReference type="Proteomes" id="UP001196408"/>
    </source>
</evidence>
<dbReference type="AlphaFoldDB" id="A0AAW4MRF7"/>
<keyword evidence="5" id="KW-1185">Reference proteome</keyword>
<dbReference type="EMBL" id="JAHOEF010000010">
    <property type="protein sequence ID" value="MBV3382142.1"/>
    <property type="molecule type" value="Genomic_DNA"/>
</dbReference>
<feature type="domain" description="BIG2" evidence="1">
    <location>
        <begin position="106"/>
        <end position="175"/>
    </location>
</feature>
<dbReference type="Pfam" id="PF02368">
    <property type="entry name" value="Big_2"/>
    <property type="match status" value="6"/>
</dbReference>
<dbReference type="InterPro" id="IPR045197">
    <property type="entry name" value="NUP210-like"/>
</dbReference>
<dbReference type="PROSITE" id="PS51257">
    <property type="entry name" value="PROKAR_LIPOPROTEIN"/>
    <property type="match status" value="1"/>
</dbReference>
<dbReference type="InterPro" id="IPR003343">
    <property type="entry name" value="Big_2"/>
</dbReference>
<reference evidence="2 5" key="1">
    <citation type="submission" date="2021-06" db="EMBL/GenBank/DDBJ databases">
        <title>Collection of gut derived symbiotic bacterial strains cultured from healthy donors.</title>
        <authorList>
            <person name="Lin H."/>
            <person name="Littmann E."/>
            <person name="Pamer E.G."/>
        </authorList>
    </citation>
    <scope>NUCLEOTIDE SEQUENCE</scope>
    <source>
        <strain evidence="3 5">MSK.21.70</strain>
        <strain evidence="2">MSK.21.82</strain>
    </source>
</reference>
<dbReference type="Proteomes" id="UP001197492">
    <property type="component" value="Unassembled WGS sequence"/>
</dbReference>
<proteinExistence type="predicted"/>
<dbReference type="SMART" id="SM00635">
    <property type="entry name" value="BID_2"/>
    <property type="match status" value="7"/>
</dbReference>
<evidence type="ECO:0000313" key="3">
    <source>
        <dbReference type="EMBL" id="MBV3392125.1"/>
    </source>
</evidence>
<gene>
    <name evidence="2" type="ORF">KSV97_02650</name>
    <name evidence="3" type="ORF">KSW06_02445</name>
</gene>
<dbReference type="PANTHER" id="PTHR23019">
    <property type="entry name" value="NUCLEAR PORE MEMBRANE GLYCOPROTEIN GP210-RELATED"/>
    <property type="match status" value="1"/>
</dbReference>
<feature type="domain" description="BIG2" evidence="1">
    <location>
        <begin position="556"/>
        <end position="624"/>
    </location>
</feature>
<evidence type="ECO:0000259" key="1">
    <source>
        <dbReference type="SMART" id="SM00635"/>
    </source>
</evidence>